<sequence>MAQIELIDFYADWCGPCQSMKPIIENLEEELKDVKFTKINVDEHQDEAQKYNVMSIPTFVIKKDSEVVDQLSGILTKETLIEKLK</sequence>
<accession>A0A0G0DK67</accession>
<feature type="active site" description="Nucleophile" evidence="7">
    <location>
        <position position="17"/>
    </location>
</feature>
<dbReference type="STRING" id="1618333.UR93_C0001G0018"/>
<dbReference type="GO" id="GO:0015035">
    <property type="term" value="F:protein-disulfide reductase activity"/>
    <property type="evidence" value="ECO:0007669"/>
    <property type="project" value="UniProtKB-UniRule"/>
</dbReference>
<dbReference type="InterPro" id="IPR013766">
    <property type="entry name" value="Thioredoxin_domain"/>
</dbReference>
<comment type="similarity">
    <text evidence="1">Belongs to the thioredoxin family.</text>
</comment>
<dbReference type="InterPro" id="IPR036249">
    <property type="entry name" value="Thioredoxin-like_sf"/>
</dbReference>
<evidence type="ECO:0000256" key="6">
    <source>
        <dbReference type="NCBIfam" id="TIGR01068"/>
    </source>
</evidence>
<keyword evidence="3" id="KW-0249">Electron transport</keyword>
<dbReference type="AlphaFoldDB" id="A0A0G0DK67"/>
<keyword evidence="5 8" id="KW-0676">Redox-active center</keyword>
<evidence type="ECO:0000313" key="10">
    <source>
        <dbReference type="EMBL" id="KKP89186.1"/>
    </source>
</evidence>
<dbReference type="PATRIC" id="fig|1618333.3.peg.21"/>
<evidence type="ECO:0000256" key="3">
    <source>
        <dbReference type="ARBA" id="ARBA00022982"/>
    </source>
</evidence>
<dbReference type="GO" id="GO:0005737">
    <property type="term" value="C:cytoplasm"/>
    <property type="evidence" value="ECO:0007669"/>
    <property type="project" value="TreeGrafter"/>
</dbReference>
<evidence type="ECO:0000256" key="7">
    <source>
        <dbReference type="PIRSR" id="PIRSR000077-1"/>
    </source>
</evidence>
<evidence type="ECO:0000256" key="1">
    <source>
        <dbReference type="ARBA" id="ARBA00008987"/>
    </source>
</evidence>
<dbReference type="PIRSF" id="PIRSF000077">
    <property type="entry name" value="Thioredoxin"/>
    <property type="match status" value="1"/>
</dbReference>
<dbReference type="PRINTS" id="PR00421">
    <property type="entry name" value="THIOREDOXIN"/>
</dbReference>
<evidence type="ECO:0000256" key="8">
    <source>
        <dbReference type="PIRSR" id="PIRSR000077-4"/>
    </source>
</evidence>
<feature type="domain" description="Thioredoxin" evidence="9">
    <location>
        <begin position="1"/>
        <end position="85"/>
    </location>
</feature>
<feature type="site" description="Contributes to redox potential value" evidence="7">
    <location>
        <position position="15"/>
    </location>
</feature>
<evidence type="ECO:0000256" key="2">
    <source>
        <dbReference type="ARBA" id="ARBA00022448"/>
    </source>
</evidence>
<feature type="site" description="Deprotonates C-terminal active site Cys" evidence="7">
    <location>
        <position position="8"/>
    </location>
</feature>
<gene>
    <name evidence="10" type="ORF">UR93_C0001G0018</name>
</gene>
<keyword evidence="4 8" id="KW-1015">Disulfide bond</keyword>
<evidence type="ECO:0000313" key="11">
    <source>
        <dbReference type="Proteomes" id="UP000034316"/>
    </source>
</evidence>
<protein>
    <recommendedName>
        <fullName evidence="6">Thioredoxin</fullName>
    </recommendedName>
</protein>
<name>A0A0G0DK67_9BACT</name>
<dbReference type="InterPro" id="IPR005746">
    <property type="entry name" value="Thioredoxin"/>
</dbReference>
<dbReference type="PROSITE" id="PS51352">
    <property type="entry name" value="THIOREDOXIN_2"/>
    <property type="match status" value="1"/>
</dbReference>
<dbReference type="Gene3D" id="3.40.30.10">
    <property type="entry name" value="Glutaredoxin"/>
    <property type="match status" value="1"/>
</dbReference>
<feature type="disulfide bond" description="Redox-active" evidence="8">
    <location>
        <begin position="14"/>
        <end position="17"/>
    </location>
</feature>
<dbReference type="EMBL" id="LBRB01000001">
    <property type="protein sequence ID" value="KKP89186.1"/>
    <property type="molecule type" value="Genomic_DNA"/>
</dbReference>
<evidence type="ECO:0000256" key="5">
    <source>
        <dbReference type="ARBA" id="ARBA00023284"/>
    </source>
</evidence>
<evidence type="ECO:0000259" key="9">
    <source>
        <dbReference type="PROSITE" id="PS51352"/>
    </source>
</evidence>
<dbReference type="PANTHER" id="PTHR45663">
    <property type="entry name" value="GEO12009P1"/>
    <property type="match status" value="1"/>
</dbReference>
<organism evidence="10 11">
    <name type="scientific">Berkelbacteria bacterium GW2011_GWA2_35_9</name>
    <dbReference type="NCBI Taxonomy" id="1618333"/>
    <lineage>
        <taxon>Bacteria</taxon>
        <taxon>Candidatus Berkelbacteria</taxon>
    </lineage>
</organism>
<reference evidence="10 11" key="1">
    <citation type="journal article" date="2015" name="Nature">
        <title>rRNA introns, odd ribosomes, and small enigmatic genomes across a large radiation of phyla.</title>
        <authorList>
            <person name="Brown C.T."/>
            <person name="Hug L.A."/>
            <person name="Thomas B.C."/>
            <person name="Sharon I."/>
            <person name="Castelle C.J."/>
            <person name="Singh A."/>
            <person name="Wilkins M.J."/>
            <person name="Williams K.H."/>
            <person name="Banfield J.F."/>
        </authorList>
    </citation>
    <scope>NUCLEOTIDE SEQUENCE [LARGE SCALE GENOMIC DNA]</scope>
</reference>
<dbReference type="Proteomes" id="UP000034316">
    <property type="component" value="Unassembled WGS sequence"/>
</dbReference>
<dbReference type="InterPro" id="IPR017937">
    <property type="entry name" value="Thioredoxin_CS"/>
</dbReference>
<keyword evidence="2" id="KW-0813">Transport</keyword>
<dbReference type="CDD" id="cd02947">
    <property type="entry name" value="TRX_family"/>
    <property type="match status" value="1"/>
</dbReference>
<comment type="caution">
    <text evidence="10">The sequence shown here is derived from an EMBL/GenBank/DDBJ whole genome shotgun (WGS) entry which is preliminary data.</text>
</comment>
<dbReference type="PROSITE" id="PS00194">
    <property type="entry name" value="THIOREDOXIN_1"/>
    <property type="match status" value="1"/>
</dbReference>
<feature type="site" description="Contributes to redox potential value" evidence="7">
    <location>
        <position position="16"/>
    </location>
</feature>
<proteinExistence type="inferred from homology"/>
<dbReference type="Pfam" id="PF00085">
    <property type="entry name" value="Thioredoxin"/>
    <property type="match status" value="1"/>
</dbReference>
<evidence type="ECO:0000256" key="4">
    <source>
        <dbReference type="ARBA" id="ARBA00023157"/>
    </source>
</evidence>
<dbReference type="PANTHER" id="PTHR45663:SF11">
    <property type="entry name" value="GEO12009P1"/>
    <property type="match status" value="1"/>
</dbReference>
<feature type="active site" description="Nucleophile" evidence="7">
    <location>
        <position position="14"/>
    </location>
</feature>
<dbReference type="NCBIfam" id="TIGR01068">
    <property type="entry name" value="thioredoxin"/>
    <property type="match status" value="1"/>
</dbReference>
<dbReference type="SUPFAM" id="SSF52833">
    <property type="entry name" value="Thioredoxin-like"/>
    <property type="match status" value="1"/>
</dbReference>